<evidence type="ECO:0000256" key="5">
    <source>
        <dbReference type="ARBA" id="ARBA00022763"/>
    </source>
</evidence>
<evidence type="ECO:0000256" key="10">
    <source>
        <dbReference type="ARBA" id="ARBA00023204"/>
    </source>
</evidence>
<dbReference type="FunFam" id="1.10.340.30:FF:000005">
    <property type="entry name" value="Endonuclease III-like protein 1"/>
    <property type="match status" value="1"/>
</dbReference>
<dbReference type="GO" id="GO:0051539">
    <property type="term" value="F:4 iron, 4 sulfur cluster binding"/>
    <property type="evidence" value="ECO:0007669"/>
    <property type="project" value="UniProtKB-KW"/>
</dbReference>
<dbReference type="InterPro" id="IPR004036">
    <property type="entry name" value="Endonuclease-III-like_CS2"/>
</dbReference>
<accession>K1PR01</accession>
<organism evidence="16">
    <name type="scientific">Magallana gigas</name>
    <name type="common">Pacific oyster</name>
    <name type="synonym">Crassostrea gigas</name>
    <dbReference type="NCBI Taxonomy" id="29159"/>
    <lineage>
        <taxon>Eukaryota</taxon>
        <taxon>Metazoa</taxon>
        <taxon>Spiralia</taxon>
        <taxon>Lophotrochozoa</taxon>
        <taxon>Mollusca</taxon>
        <taxon>Bivalvia</taxon>
        <taxon>Autobranchia</taxon>
        <taxon>Pteriomorphia</taxon>
        <taxon>Ostreida</taxon>
        <taxon>Ostreoidea</taxon>
        <taxon>Ostreidae</taxon>
        <taxon>Magallana</taxon>
    </lineage>
</organism>
<dbReference type="InterPro" id="IPR023170">
    <property type="entry name" value="HhH_base_excis_C"/>
</dbReference>
<dbReference type="InterPro" id="IPR030841">
    <property type="entry name" value="NTH1"/>
</dbReference>
<keyword evidence="8" id="KW-0408">Iron</keyword>
<dbReference type="GO" id="GO:0140078">
    <property type="term" value="F:class I DNA-(apurinic or apyrimidinic site) endonuclease activity"/>
    <property type="evidence" value="ECO:0007669"/>
    <property type="project" value="UniProtKB-EC"/>
</dbReference>
<keyword evidence="5 14" id="KW-0227">DNA damage</keyword>
<gene>
    <name evidence="14" type="primary">NTH1</name>
    <name evidence="16" type="ORF">CGI_10026275</name>
</gene>
<keyword evidence="6 14" id="KW-0378">Hydrolase</keyword>
<evidence type="ECO:0000256" key="11">
    <source>
        <dbReference type="ARBA" id="ARBA00023239"/>
    </source>
</evidence>
<dbReference type="InParanoid" id="K1PR01"/>
<comment type="similarity">
    <text evidence="2 14">Belongs to the Nth/MutY family.</text>
</comment>
<dbReference type="InterPro" id="IPR000445">
    <property type="entry name" value="HhH_motif"/>
</dbReference>
<dbReference type="HAMAP" id="MF_03183">
    <property type="entry name" value="Endonuclease_III_Nth"/>
    <property type="match status" value="1"/>
</dbReference>
<dbReference type="GO" id="GO:0006289">
    <property type="term" value="P:nucleotide-excision repair"/>
    <property type="evidence" value="ECO:0007669"/>
    <property type="project" value="TreeGrafter"/>
</dbReference>
<name>K1PR01_MAGGI</name>
<dbReference type="GO" id="GO:0000703">
    <property type="term" value="F:oxidized pyrimidine nucleobase lesion DNA N-glycosylase activity"/>
    <property type="evidence" value="ECO:0007669"/>
    <property type="project" value="UniProtKB-UniRule"/>
</dbReference>
<dbReference type="Gene3D" id="1.10.340.30">
    <property type="entry name" value="Hypothetical protein, domain 2"/>
    <property type="match status" value="2"/>
</dbReference>
<keyword evidence="9" id="KW-0411">Iron-sulfur</keyword>
<keyword evidence="14" id="KW-0496">Mitochondrion</keyword>
<dbReference type="AlphaFoldDB" id="K1PR01"/>
<dbReference type="GO" id="GO:0005739">
    <property type="term" value="C:mitochondrion"/>
    <property type="evidence" value="ECO:0007669"/>
    <property type="project" value="UniProtKB-SubCell"/>
</dbReference>
<dbReference type="PROSITE" id="PS01155">
    <property type="entry name" value="ENDONUCLEASE_III_2"/>
    <property type="match status" value="2"/>
</dbReference>
<evidence type="ECO:0000256" key="14">
    <source>
        <dbReference type="HAMAP-Rule" id="MF_03183"/>
    </source>
</evidence>
<dbReference type="CDD" id="cd00056">
    <property type="entry name" value="ENDO3c"/>
    <property type="match status" value="2"/>
</dbReference>
<evidence type="ECO:0000256" key="9">
    <source>
        <dbReference type="ARBA" id="ARBA00023014"/>
    </source>
</evidence>
<evidence type="ECO:0000256" key="7">
    <source>
        <dbReference type="ARBA" id="ARBA00022946"/>
    </source>
</evidence>
<comment type="subcellular location">
    <subcellularLocation>
        <location evidence="14">Nucleus</location>
    </subcellularLocation>
    <subcellularLocation>
        <location evidence="14">Mitochondrion</location>
    </subcellularLocation>
</comment>
<proteinExistence type="inferred from homology"/>
<dbReference type="Pfam" id="PF00633">
    <property type="entry name" value="HHH"/>
    <property type="match status" value="2"/>
</dbReference>
<keyword evidence="4" id="KW-0479">Metal-binding</keyword>
<dbReference type="PANTHER" id="PTHR43286">
    <property type="entry name" value="ENDONUCLEASE III-LIKE PROTEIN 1"/>
    <property type="match status" value="1"/>
</dbReference>
<dbReference type="EC" id="3.2.2.-" evidence="14"/>
<evidence type="ECO:0000256" key="3">
    <source>
        <dbReference type="ARBA" id="ARBA00022485"/>
    </source>
</evidence>
<dbReference type="EC" id="4.2.99.18" evidence="14"/>
<evidence type="ECO:0000256" key="2">
    <source>
        <dbReference type="ARBA" id="ARBA00008343"/>
    </source>
</evidence>
<reference evidence="16" key="1">
    <citation type="journal article" date="2012" name="Nature">
        <title>The oyster genome reveals stress adaptation and complexity of shell formation.</title>
        <authorList>
            <person name="Zhang G."/>
            <person name="Fang X."/>
            <person name="Guo X."/>
            <person name="Li L."/>
            <person name="Luo R."/>
            <person name="Xu F."/>
            <person name="Yang P."/>
            <person name="Zhang L."/>
            <person name="Wang X."/>
            <person name="Qi H."/>
            <person name="Xiong Z."/>
            <person name="Que H."/>
            <person name="Xie Y."/>
            <person name="Holland P.W."/>
            <person name="Paps J."/>
            <person name="Zhu Y."/>
            <person name="Wu F."/>
            <person name="Chen Y."/>
            <person name="Wang J."/>
            <person name="Peng C."/>
            <person name="Meng J."/>
            <person name="Yang L."/>
            <person name="Liu J."/>
            <person name="Wen B."/>
            <person name="Zhang N."/>
            <person name="Huang Z."/>
            <person name="Zhu Q."/>
            <person name="Feng Y."/>
            <person name="Mount A."/>
            <person name="Hedgecock D."/>
            <person name="Xu Z."/>
            <person name="Liu Y."/>
            <person name="Domazet-Loso T."/>
            <person name="Du Y."/>
            <person name="Sun X."/>
            <person name="Zhang S."/>
            <person name="Liu B."/>
            <person name="Cheng P."/>
            <person name="Jiang X."/>
            <person name="Li J."/>
            <person name="Fan D."/>
            <person name="Wang W."/>
            <person name="Fu W."/>
            <person name="Wang T."/>
            <person name="Wang B."/>
            <person name="Zhang J."/>
            <person name="Peng Z."/>
            <person name="Li Y."/>
            <person name="Li N."/>
            <person name="Wang J."/>
            <person name="Chen M."/>
            <person name="He Y."/>
            <person name="Tan F."/>
            <person name="Song X."/>
            <person name="Zheng Q."/>
            <person name="Huang R."/>
            <person name="Yang H."/>
            <person name="Du X."/>
            <person name="Chen L."/>
            <person name="Yang M."/>
            <person name="Gaffney P.M."/>
            <person name="Wang S."/>
            <person name="Luo L."/>
            <person name="She Z."/>
            <person name="Ming Y."/>
            <person name="Huang W."/>
            <person name="Zhang S."/>
            <person name="Huang B."/>
            <person name="Zhang Y."/>
            <person name="Qu T."/>
            <person name="Ni P."/>
            <person name="Miao G."/>
            <person name="Wang J."/>
            <person name="Wang Q."/>
            <person name="Steinberg C.E."/>
            <person name="Wang H."/>
            <person name="Li N."/>
            <person name="Qian L."/>
            <person name="Zhang G."/>
            <person name="Li Y."/>
            <person name="Yang H."/>
            <person name="Liu X."/>
            <person name="Wang J."/>
            <person name="Yin Y."/>
            <person name="Wang J."/>
        </authorList>
    </citation>
    <scope>NUCLEOTIDE SEQUENCE [LARGE SCALE GENOMIC DNA]</scope>
    <source>
        <strain evidence="16">05x7-T-G4-1.051#20</strain>
    </source>
</reference>
<dbReference type="GO" id="GO:0006285">
    <property type="term" value="P:base-excision repair, AP site formation"/>
    <property type="evidence" value="ECO:0007669"/>
    <property type="project" value="UniProtKB-UniRule"/>
</dbReference>
<keyword evidence="7" id="KW-0809">Transit peptide</keyword>
<evidence type="ECO:0000256" key="4">
    <source>
        <dbReference type="ARBA" id="ARBA00022723"/>
    </source>
</evidence>
<dbReference type="HOGENOM" id="CLU_744435_0_0_1"/>
<keyword evidence="12 14" id="KW-0326">Glycosidase</keyword>
<comment type="catalytic activity">
    <reaction evidence="13 14">
        <text>2'-deoxyribonucleotide-(2'-deoxyribose 5'-phosphate)-2'-deoxyribonucleotide-DNA = a 3'-end 2'-deoxyribonucleotide-(2,3-dehydro-2,3-deoxyribose 5'-phosphate)-DNA + a 5'-end 5'-phospho-2'-deoxyribonucleoside-DNA + H(+)</text>
        <dbReference type="Rhea" id="RHEA:66592"/>
        <dbReference type="Rhea" id="RHEA-COMP:13180"/>
        <dbReference type="Rhea" id="RHEA-COMP:16897"/>
        <dbReference type="Rhea" id="RHEA-COMP:17067"/>
        <dbReference type="ChEBI" id="CHEBI:15378"/>
        <dbReference type="ChEBI" id="CHEBI:136412"/>
        <dbReference type="ChEBI" id="CHEBI:157695"/>
        <dbReference type="ChEBI" id="CHEBI:167181"/>
        <dbReference type="EC" id="4.2.99.18"/>
    </reaction>
</comment>
<dbReference type="SMART" id="SM00478">
    <property type="entry name" value="ENDO3c"/>
    <property type="match status" value="2"/>
</dbReference>
<evidence type="ECO:0000256" key="8">
    <source>
        <dbReference type="ARBA" id="ARBA00023004"/>
    </source>
</evidence>
<dbReference type="InterPro" id="IPR003651">
    <property type="entry name" value="Endonuclease3_FeS-loop_motif"/>
</dbReference>
<evidence type="ECO:0000256" key="13">
    <source>
        <dbReference type="ARBA" id="ARBA00044632"/>
    </source>
</evidence>
<keyword evidence="11 14" id="KW-0456">Lyase</keyword>
<protein>
    <recommendedName>
        <fullName evidence="14">Endonuclease III homolog</fullName>
        <ecNumber evidence="14">3.2.2.-</ecNumber>
        <ecNumber evidence="14">4.2.99.18</ecNumber>
    </recommendedName>
    <alternativeName>
        <fullName evidence="14">Bifunctional DNA N-glycosylase/DNA-(apurinic or apyrimidinic site) lyase</fullName>
        <shortName evidence="14">DNA glycosylase/AP lyase</shortName>
    </alternativeName>
</protein>
<comment type="cofactor">
    <cofactor evidence="1">
        <name>[4Fe-4S] cluster</name>
        <dbReference type="ChEBI" id="CHEBI:49883"/>
    </cofactor>
</comment>
<dbReference type="PANTHER" id="PTHR43286:SF1">
    <property type="entry name" value="ENDONUCLEASE III-LIKE PROTEIN 1"/>
    <property type="match status" value="1"/>
</dbReference>
<dbReference type="Pfam" id="PF00730">
    <property type="entry name" value="HhH-GPD"/>
    <property type="match status" value="2"/>
</dbReference>
<dbReference type="EMBL" id="JH818180">
    <property type="protein sequence ID" value="EKC24038.1"/>
    <property type="molecule type" value="Genomic_DNA"/>
</dbReference>
<sequence length="372" mass="42947">MRKSRNAAVDSMGCDVISDTLASPEVYRYQVLLSLMLSSQTKDQITSAAMKKLREHGCSIDNILETSDQVLGELIYPVGFWKKKIEYIKRTSKILQEEYNGDIPDTVEKLCKLPGVGPKMAYLAMKCAWNQIVGIGVDTHVHRISNRLRWVKKPTKQPEDTRKELQDWLPREYWRDINHLLVGFGQQTCLPVGPRCYECLNKEICPVGKTNKKIPSPKKIKKEEKKIEYIKRTSKILQEEYNGDIPDTVEKLCKLPGVGPKMAYLAMKCAWNQIVGIGVDTHVHRISNRLRWVKKPTKQPEDTRKELQDWLPREYWRDINHLLVGFGQQTCLPVGPRCYECLNKEICPVGKTNKKIPSPKKIKKEEVKEEME</sequence>
<dbReference type="GO" id="GO:0003677">
    <property type="term" value="F:DNA binding"/>
    <property type="evidence" value="ECO:0007669"/>
    <property type="project" value="UniProtKB-UniRule"/>
</dbReference>
<comment type="caution">
    <text evidence="14">Lacks conserved residue(s) required for the propagation of feature annotation.</text>
</comment>
<keyword evidence="16" id="KW-0540">Nuclease</keyword>
<keyword evidence="16" id="KW-0255">Endonuclease</keyword>
<comment type="function">
    <text evidence="14">Bifunctional DNA N-glycosylase with associated apurinic/apyrimidinic (AP) lyase function that catalyzes the first step in base excision repair (BER), the primary repair pathway for the repair of oxidative DNA damage. The DNA N-glycosylase activity releases the damaged DNA base from DNA by cleaving the N-glycosidic bond, leaving an AP site. The AP lyase activity cleaves the phosphodiester bond 3' to the AP site by a beta-elimination. Primarily recognizes and repairs oxidative base damage of pyrimidines.</text>
</comment>
<evidence type="ECO:0000259" key="15">
    <source>
        <dbReference type="SMART" id="SM00478"/>
    </source>
</evidence>
<dbReference type="InterPro" id="IPR011257">
    <property type="entry name" value="DNA_glycosylase"/>
</dbReference>
<dbReference type="FunFam" id="1.10.1670.10:FF:000003">
    <property type="entry name" value="Endonuclease III homolog"/>
    <property type="match status" value="2"/>
</dbReference>
<evidence type="ECO:0000256" key="12">
    <source>
        <dbReference type="ARBA" id="ARBA00023295"/>
    </source>
</evidence>
<dbReference type="InterPro" id="IPR003265">
    <property type="entry name" value="HhH-GPD_domain"/>
</dbReference>
<keyword evidence="10 14" id="KW-0234">DNA repair</keyword>
<keyword evidence="3" id="KW-0004">4Fe-4S</keyword>
<feature type="domain" description="HhH-GPD" evidence="15">
    <location>
        <begin position="198"/>
        <end position="329"/>
    </location>
</feature>
<evidence type="ECO:0000313" key="16">
    <source>
        <dbReference type="EMBL" id="EKC24038.1"/>
    </source>
</evidence>
<dbReference type="GO" id="GO:0046872">
    <property type="term" value="F:metal ion binding"/>
    <property type="evidence" value="ECO:0007669"/>
    <property type="project" value="UniProtKB-KW"/>
</dbReference>
<evidence type="ECO:0000256" key="6">
    <source>
        <dbReference type="ARBA" id="ARBA00022801"/>
    </source>
</evidence>
<dbReference type="GO" id="GO:0005634">
    <property type="term" value="C:nucleus"/>
    <property type="evidence" value="ECO:0007669"/>
    <property type="project" value="UniProtKB-SubCell"/>
</dbReference>
<evidence type="ECO:0000256" key="1">
    <source>
        <dbReference type="ARBA" id="ARBA00001966"/>
    </source>
</evidence>
<dbReference type="Gene3D" id="1.10.1670.10">
    <property type="entry name" value="Helix-hairpin-Helix base-excision DNA repair enzymes (C-terminal)"/>
    <property type="match status" value="2"/>
</dbReference>
<dbReference type="FunCoup" id="K1PR01">
    <property type="interactions" value="920"/>
</dbReference>
<dbReference type="SMART" id="SM00525">
    <property type="entry name" value="FES"/>
    <property type="match status" value="2"/>
</dbReference>
<feature type="domain" description="HhH-GPD" evidence="15">
    <location>
        <begin position="37"/>
        <end position="187"/>
    </location>
</feature>
<dbReference type="SUPFAM" id="SSF48150">
    <property type="entry name" value="DNA-glycosylase"/>
    <property type="match status" value="2"/>
</dbReference>
<keyword evidence="14" id="KW-0539">Nucleus</keyword>